<comment type="caution">
    <text evidence="8">The sequence shown here is derived from an EMBL/GenBank/DDBJ whole genome shotgun (WGS) entry which is preliminary data.</text>
</comment>
<reference evidence="8 9" key="1">
    <citation type="journal article" date="2023" name="Commun. Biol.">
        <title>Reorganization of the ancestral sex-determining regions during the evolution of trioecy in Pleodorina starrii.</title>
        <authorList>
            <person name="Takahashi K."/>
            <person name="Suzuki S."/>
            <person name="Kawai-Toyooka H."/>
            <person name="Yamamoto K."/>
            <person name="Hamaji T."/>
            <person name="Ootsuki R."/>
            <person name="Yamaguchi H."/>
            <person name="Kawachi M."/>
            <person name="Higashiyama T."/>
            <person name="Nozaki H."/>
        </authorList>
    </citation>
    <scope>NUCLEOTIDE SEQUENCE [LARGE SCALE GENOMIC DNA]</scope>
    <source>
        <strain evidence="8 9">NIES-4479</strain>
    </source>
</reference>
<dbReference type="Proteomes" id="UP001165080">
    <property type="component" value="Unassembled WGS sequence"/>
</dbReference>
<evidence type="ECO:0000313" key="9">
    <source>
        <dbReference type="Proteomes" id="UP001165080"/>
    </source>
</evidence>
<dbReference type="InterPro" id="IPR044888">
    <property type="entry name" value="Mediatior_Med7_sf"/>
</dbReference>
<comment type="similarity">
    <text evidence="2 6">Belongs to the Mediator complex subunit 7 family.</text>
</comment>
<evidence type="ECO:0000256" key="5">
    <source>
        <dbReference type="ARBA" id="ARBA00023242"/>
    </source>
</evidence>
<dbReference type="AlphaFoldDB" id="A0A9W6BKK1"/>
<comment type="function">
    <text evidence="6">Component of the Mediator complex, a coactivator involved in the regulated transcription of nearly all RNA polymerase II-dependent genes. Mediator functions as a bridge to convey information from gene-specific regulatory proteins to the basal RNA polymerase II transcription machinery.</text>
</comment>
<evidence type="ECO:0000256" key="2">
    <source>
        <dbReference type="ARBA" id="ARBA00009994"/>
    </source>
</evidence>
<name>A0A9W6BKK1_9CHLO</name>
<keyword evidence="4 6" id="KW-0804">Transcription</keyword>
<sequence>MAAAANNGAAMREAYPPPPSLFNLYRPDDGVSPLPPPPPPIPTPADVAALRERKIELKVLGNPLKLSEDLVPPLTTQALYRRQPDGTIDFKGELRRLSGELMFMFLELLKTLAEKPAGYAQQLTTVNVLLSNLVQLANLMRPHQARATLEATLALQVGSLRSGIARVRGQVAAADEVLAGMARALQQVEGDTAESVARPSGGGPGGGGGGGGGGAQGAQGAVVGSGAGMETAAAGAEMGVAAAEGMAGSTAVTAMDVEG</sequence>
<keyword evidence="3 6" id="KW-0805">Transcription regulation</keyword>
<feature type="region of interest" description="Disordered" evidence="7">
    <location>
        <begin position="189"/>
        <end position="218"/>
    </location>
</feature>
<dbReference type="EMBL" id="BRXU01000009">
    <property type="protein sequence ID" value="GLC53966.1"/>
    <property type="molecule type" value="Genomic_DNA"/>
</dbReference>
<evidence type="ECO:0000256" key="1">
    <source>
        <dbReference type="ARBA" id="ARBA00004123"/>
    </source>
</evidence>
<evidence type="ECO:0000256" key="3">
    <source>
        <dbReference type="ARBA" id="ARBA00023015"/>
    </source>
</evidence>
<protein>
    <recommendedName>
        <fullName evidence="6">Mediator of RNA polymerase II transcription subunit 7</fullName>
    </recommendedName>
</protein>
<feature type="compositionally biased region" description="Low complexity" evidence="7">
    <location>
        <begin position="1"/>
        <end position="10"/>
    </location>
</feature>
<keyword evidence="9" id="KW-1185">Reference proteome</keyword>
<evidence type="ECO:0000256" key="6">
    <source>
        <dbReference type="RuleBase" id="RU364060"/>
    </source>
</evidence>
<comment type="subunit">
    <text evidence="6">Component of the Mediator complex.</text>
</comment>
<feature type="region of interest" description="Disordered" evidence="7">
    <location>
        <begin position="1"/>
        <end position="39"/>
    </location>
</feature>
<dbReference type="PANTHER" id="PTHR21428:SF11">
    <property type="entry name" value="MEDIATOR OF RNA POLYMERASE II TRANSCRIPTION SUBUNIT 7"/>
    <property type="match status" value="1"/>
</dbReference>
<proteinExistence type="inferred from homology"/>
<dbReference type="PANTHER" id="PTHR21428">
    <property type="entry name" value="MEDIATOR OF RNA POLYMERASE II TRANSCRIPTION SUBUNIT 7"/>
    <property type="match status" value="1"/>
</dbReference>
<dbReference type="GO" id="GO:0070847">
    <property type="term" value="C:core mediator complex"/>
    <property type="evidence" value="ECO:0007669"/>
    <property type="project" value="TreeGrafter"/>
</dbReference>
<comment type="subcellular location">
    <subcellularLocation>
        <location evidence="1 6">Nucleus</location>
    </subcellularLocation>
</comment>
<dbReference type="InterPro" id="IPR009244">
    <property type="entry name" value="Mediatior_Med7"/>
</dbReference>
<dbReference type="GO" id="GO:0016592">
    <property type="term" value="C:mediator complex"/>
    <property type="evidence" value="ECO:0007669"/>
    <property type="project" value="InterPro"/>
</dbReference>
<feature type="compositionally biased region" description="Gly residues" evidence="7">
    <location>
        <begin position="200"/>
        <end position="218"/>
    </location>
</feature>
<dbReference type="GO" id="GO:0003712">
    <property type="term" value="F:transcription coregulator activity"/>
    <property type="evidence" value="ECO:0007669"/>
    <property type="project" value="InterPro"/>
</dbReference>
<dbReference type="GO" id="GO:0006357">
    <property type="term" value="P:regulation of transcription by RNA polymerase II"/>
    <property type="evidence" value="ECO:0007669"/>
    <property type="project" value="InterPro"/>
</dbReference>
<keyword evidence="5 6" id="KW-0539">Nucleus</keyword>
<accession>A0A9W6BKK1</accession>
<keyword evidence="6" id="KW-0010">Activator</keyword>
<evidence type="ECO:0000313" key="8">
    <source>
        <dbReference type="EMBL" id="GLC53966.1"/>
    </source>
</evidence>
<dbReference type="InterPro" id="IPR037212">
    <property type="entry name" value="Med7/Med21-like"/>
</dbReference>
<evidence type="ECO:0000256" key="7">
    <source>
        <dbReference type="SAM" id="MobiDB-lite"/>
    </source>
</evidence>
<organism evidence="8 9">
    <name type="scientific">Pleodorina starrii</name>
    <dbReference type="NCBI Taxonomy" id="330485"/>
    <lineage>
        <taxon>Eukaryota</taxon>
        <taxon>Viridiplantae</taxon>
        <taxon>Chlorophyta</taxon>
        <taxon>core chlorophytes</taxon>
        <taxon>Chlorophyceae</taxon>
        <taxon>CS clade</taxon>
        <taxon>Chlamydomonadales</taxon>
        <taxon>Volvocaceae</taxon>
        <taxon>Pleodorina</taxon>
    </lineage>
</organism>
<dbReference type="Gene3D" id="6.10.140.200">
    <property type="match status" value="1"/>
</dbReference>
<dbReference type="Pfam" id="PF05983">
    <property type="entry name" value="Med7"/>
    <property type="match status" value="1"/>
</dbReference>
<dbReference type="SUPFAM" id="SSF140718">
    <property type="entry name" value="Mediator hinge subcomplex-like"/>
    <property type="match status" value="1"/>
</dbReference>
<evidence type="ECO:0000256" key="4">
    <source>
        <dbReference type="ARBA" id="ARBA00023163"/>
    </source>
</evidence>
<gene>
    <name evidence="8" type="primary">PLEST010966</name>
    <name evidence="8" type="ORF">PLESTB_000809500</name>
</gene>
<dbReference type="OrthoDB" id="10253553at2759"/>